<evidence type="ECO:0000313" key="2">
    <source>
        <dbReference type="Proteomes" id="UP001321486"/>
    </source>
</evidence>
<protein>
    <submittedName>
        <fullName evidence="1">Uncharacterized protein</fullName>
    </submittedName>
</protein>
<keyword evidence="2" id="KW-1185">Reference proteome</keyword>
<gene>
    <name evidence="1" type="ORF">GCM10025867_24770</name>
</gene>
<sequence>MAATYLAAAKNQDCGLTRALAAKDGTWSWCSDPRLLSYTDVGRPFAVGKHSSPVPQECVRFTMTTTGSSDGSMPVGEEPWSLCFVHAAEGWRLYDQGQG</sequence>
<accession>A0ABN6Y2Q5</accession>
<reference evidence="2" key="1">
    <citation type="journal article" date="2019" name="Int. J. Syst. Evol. Microbiol.">
        <title>The Global Catalogue of Microorganisms (GCM) 10K type strain sequencing project: providing services to taxonomists for standard genome sequencing and annotation.</title>
        <authorList>
            <consortium name="The Broad Institute Genomics Platform"/>
            <consortium name="The Broad Institute Genome Sequencing Center for Infectious Disease"/>
            <person name="Wu L."/>
            <person name="Ma J."/>
        </authorList>
    </citation>
    <scope>NUCLEOTIDE SEQUENCE [LARGE SCALE GENOMIC DNA]</scope>
    <source>
        <strain evidence="2">NBRC 108728</strain>
    </source>
</reference>
<dbReference type="Proteomes" id="UP001321486">
    <property type="component" value="Chromosome"/>
</dbReference>
<evidence type="ECO:0000313" key="1">
    <source>
        <dbReference type="EMBL" id="BDZ50236.1"/>
    </source>
</evidence>
<name>A0ABN6Y2Q5_9MICO</name>
<proteinExistence type="predicted"/>
<organism evidence="1 2">
    <name type="scientific">Frondihabitans sucicola</name>
    <dbReference type="NCBI Taxonomy" id="1268041"/>
    <lineage>
        <taxon>Bacteria</taxon>
        <taxon>Bacillati</taxon>
        <taxon>Actinomycetota</taxon>
        <taxon>Actinomycetes</taxon>
        <taxon>Micrococcales</taxon>
        <taxon>Microbacteriaceae</taxon>
        <taxon>Frondihabitans</taxon>
    </lineage>
</organism>
<dbReference type="EMBL" id="AP027732">
    <property type="protein sequence ID" value="BDZ50236.1"/>
    <property type="molecule type" value="Genomic_DNA"/>
</dbReference>